<dbReference type="EMBL" id="QWEH01000003">
    <property type="protein sequence ID" value="RHW33574.1"/>
    <property type="molecule type" value="Genomic_DNA"/>
</dbReference>
<dbReference type="NCBIfam" id="NF001813">
    <property type="entry name" value="PRK00549.1"/>
    <property type="match status" value="1"/>
</dbReference>
<dbReference type="PANTHER" id="PTHR13939:SF0">
    <property type="entry name" value="NMN AMIDOHYDROLASE-LIKE PROTEIN YFAY"/>
    <property type="match status" value="1"/>
</dbReference>
<dbReference type="AlphaFoldDB" id="A0A417YJS9"/>
<organism evidence="3 4">
    <name type="scientific">Oceanobacillus profundus</name>
    <dbReference type="NCBI Taxonomy" id="372463"/>
    <lineage>
        <taxon>Bacteria</taxon>
        <taxon>Bacillati</taxon>
        <taxon>Bacillota</taxon>
        <taxon>Bacilli</taxon>
        <taxon>Bacillales</taxon>
        <taxon>Bacillaceae</taxon>
        <taxon>Oceanobacillus</taxon>
    </lineage>
</organism>
<dbReference type="SUPFAM" id="SSF142433">
    <property type="entry name" value="CinA-like"/>
    <property type="match status" value="1"/>
</dbReference>
<sequence length="415" mass="45745">MKQLKAEIVAVGTELLLGQIANTNAQWLSQQLAQYGINVYNHAVVGDNLNRVEEAFLQAQNRSDIIIVTGGLGPTDDDLTREAFQQISKLEMVEHKATLDKIERYFKNHTSKMTPNNRKQARIFKGCTVLENNAGMAPGMKVELEGRVWFFLPGVPREMKRITTDEIVPFLRDLTGDEQMIKSLVLKFIGIGESTLEHELKDLIIAQSNPTIAPLAQDDGVVIRLTAKGASEKQLDELLGKTKEQILARVGGHYFGENDQTIEQVIVELLLKQNKKMAAAESLTGGMFTEKIISVSGASRVCSGGLVCYDTAIKRNILGVTEQTIQEKGTVSEACAYEMAEQIRIKFASQIGIGFTGVAGPDEMEGQPVGKVYIAISDKNGYKKVESFLFNGARSAVRKRACLKGLELLFNYLKS</sequence>
<dbReference type="OrthoDB" id="9801454at2"/>
<dbReference type="InterPro" id="IPR008135">
    <property type="entry name" value="Competence-induced_CinA"/>
</dbReference>
<evidence type="ECO:0000259" key="2">
    <source>
        <dbReference type="SMART" id="SM00852"/>
    </source>
</evidence>
<evidence type="ECO:0000313" key="4">
    <source>
        <dbReference type="Proteomes" id="UP000285456"/>
    </source>
</evidence>
<evidence type="ECO:0000256" key="1">
    <source>
        <dbReference type="HAMAP-Rule" id="MF_00226"/>
    </source>
</evidence>
<dbReference type="NCBIfam" id="TIGR00199">
    <property type="entry name" value="PncC_domain"/>
    <property type="match status" value="1"/>
</dbReference>
<name>A0A417YJS9_9BACI</name>
<dbReference type="Pfam" id="PF00994">
    <property type="entry name" value="MoCF_biosynth"/>
    <property type="match status" value="1"/>
</dbReference>
<evidence type="ECO:0000313" key="3">
    <source>
        <dbReference type="EMBL" id="RHW33574.1"/>
    </source>
</evidence>
<dbReference type="NCBIfam" id="TIGR00200">
    <property type="entry name" value="cinA_nterm"/>
    <property type="match status" value="1"/>
</dbReference>
<dbReference type="Gene3D" id="3.30.70.2860">
    <property type="match status" value="1"/>
</dbReference>
<dbReference type="RefSeq" id="WP_095308766.1">
    <property type="nucleotide sequence ID" value="NZ_JAMAWL010000001.1"/>
</dbReference>
<dbReference type="Gene3D" id="3.40.980.10">
    <property type="entry name" value="MoaB/Mog-like domain"/>
    <property type="match status" value="1"/>
</dbReference>
<keyword evidence="4" id="KW-1185">Reference proteome</keyword>
<feature type="domain" description="MoaB/Mog" evidence="2">
    <location>
        <begin position="7"/>
        <end position="174"/>
    </location>
</feature>
<dbReference type="Proteomes" id="UP000285456">
    <property type="component" value="Unassembled WGS sequence"/>
</dbReference>
<proteinExistence type="inferred from homology"/>
<dbReference type="CDD" id="cd00885">
    <property type="entry name" value="cinA"/>
    <property type="match status" value="1"/>
</dbReference>
<dbReference type="PANTHER" id="PTHR13939">
    <property type="entry name" value="NICOTINAMIDE-NUCLEOTIDE AMIDOHYDROLASE PNCC"/>
    <property type="match status" value="1"/>
</dbReference>
<dbReference type="InterPro" id="IPR036425">
    <property type="entry name" value="MoaB/Mog-like_dom_sf"/>
</dbReference>
<protein>
    <recommendedName>
        <fullName evidence="1">Putative competence-damage inducible protein</fullName>
    </recommendedName>
</protein>
<dbReference type="Pfam" id="PF18146">
    <property type="entry name" value="CinA_KH"/>
    <property type="match status" value="1"/>
</dbReference>
<dbReference type="Pfam" id="PF02464">
    <property type="entry name" value="CinA"/>
    <property type="match status" value="1"/>
</dbReference>
<dbReference type="InterPro" id="IPR036653">
    <property type="entry name" value="CinA-like_C"/>
</dbReference>
<accession>A0A417YJS9</accession>
<dbReference type="PIRSF" id="PIRSF006728">
    <property type="entry name" value="CinA"/>
    <property type="match status" value="1"/>
</dbReference>
<dbReference type="InterPro" id="IPR050101">
    <property type="entry name" value="CinA"/>
</dbReference>
<comment type="similarity">
    <text evidence="1">Belongs to the CinA family.</text>
</comment>
<dbReference type="InterPro" id="IPR008136">
    <property type="entry name" value="CinA_C"/>
</dbReference>
<comment type="caution">
    <text evidence="3">The sequence shown here is derived from an EMBL/GenBank/DDBJ whole genome shotgun (WGS) entry which is preliminary data.</text>
</comment>
<dbReference type="InterPro" id="IPR041424">
    <property type="entry name" value="CinA_KH"/>
</dbReference>
<reference evidence="3 4" key="1">
    <citation type="journal article" date="2007" name="Int. J. Syst. Evol. Microbiol.">
        <title>Oceanobacillus profundus sp. nov., isolated from a deep-sea sediment core.</title>
        <authorList>
            <person name="Kim Y.G."/>
            <person name="Choi D.H."/>
            <person name="Hyun S."/>
            <person name="Cho B.C."/>
        </authorList>
    </citation>
    <scope>NUCLEOTIDE SEQUENCE [LARGE SCALE GENOMIC DNA]</scope>
    <source>
        <strain evidence="3 4">DSM 18246</strain>
    </source>
</reference>
<dbReference type="Gene3D" id="3.90.950.20">
    <property type="entry name" value="CinA-like"/>
    <property type="match status" value="1"/>
</dbReference>
<dbReference type="NCBIfam" id="TIGR00177">
    <property type="entry name" value="molyb_syn"/>
    <property type="match status" value="1"/>
</dbReference>
<dbReference type="InterPro" id="IPR001453">
    <property type="entry name" value="MoaB/Mog_dom"/>
</dbReference>
<dbReference type="HAMAP" id="MF_00226_B">
    <property type="entry name" value="CinA_B"/>
    <property type="match status" value="1"/>
</dbReference>
<dbReference type="SUPFAM" id="SSF53218">
    <property type="entry name" value="Molybdenum cofactor biosynthesis proteins"/>
    <property type="match status" value="1"/>
</dbReference>
<dbReference type="SMART" id="SM00852">
    <property type="entry name" value="MoCF_biosynth"/>
    <property type="match status" value="1"/>
</dbReference>
<gene>
    <name evidence="1" type="primary">cinA</name>
    <name evidence="3" type="ORF">D1B32_05915</name>
</gene>